<keyword evidence="2" id="KW-1185">Reference proteome</keyword>
<evidence type="ECO:0000313" key="2">
    <source>
        <dbReference type="Proteomes" id="UP001515641"/>
    </source>
</evidence>
<evidence type="ECO:0008006" key="3">
    <source>
        <dbReference type="Google" id="ProtNLM"/>
    </source>
</evidence>
<sequence>MAELKKWNEILAIFILLSCNIYANNLSNTDVKAFIDNAETCEYLAGEITGMGDARQREVTKGVNKYCERAKRQQKRLLIKYKADPEVVAELKKWNEVFGIVE</sequence>
<dbReference type="EMBL" id="JAAOMA010000009">
    <property type="protein sequence ID" value="NHR05275.1"/>
    <property type="molecule type" value="Genomic_DNA"/>
</dbReference>
<dbReference type="RefSeq" id="WP_166451618.1">
    <property type="nucleotide sequence ID" value="NZ_JAAOMA010000009.1"/>
</dbReference>
<reference evidence="1 2" key="1">
    <citation type="submission" date="2020-03" db="EMBL/GenBank/DDBJ databases">
        <title>Draft genome sequence of environmentally isolated cultures.</title>
        <authorList>
            <person name="Wilson H.S."/>
            <person name="De Leon M.E."/>
        </authorList>
    </citation>
    <scope>NUCLEOTIDE SEQUENCE [LARGE SCALE GENOMIC DNA]</scope>
    <source>
        <strain evidence="1 2">HSC-31F16</strain>
    </source>
</reference>
<protein>
    <recommendedName>
        <fullName evidence="3">DUF1090 domain-containing protein</fullName>
    </recommendedName>
</protein>
<gene>
    <name evidence="1" type="ORF">HA052_08675</name>
</gene>
<name>A0ABX0L0L0_9NEIS</name>
<dbReference type="Proteomes" id="UP001515641">
    <property type="component" value="Unassembled WGS sequence"/>
</dbReference>
<evidence type="ECO:0000313" key="1">
    <source>
        <dbReference type="EMBL" id="NHR05275.1"/>
    </source>
</evidence>
<proteinExistence type="predicted"/>
<organism evidence="1 2">
    <name type="scientific">Chromobacterium fluminis</name>
    <dbReference type="NCBI Taxonomy" id="3044269"/>
    <lineage>
        <taxon>Bacteria</taxon>
        <taxon>Pseudomonadati</taxon>
        <taxon>Pseudomonadota</taxon>
        <taxon>Betaproteobacteria</taxon>
        <taxon>Neisseriales</taxon>
        <taxon>Chromobacteriaceae</taxon>
        <taxon>Chromobacterium</taxon>
    </lineage>
</organism>
<accession>A0ABX0L0L0</accession>
<comment type="caution">
    <text evidence="1">The sequence shown here is derived from an EMBL/GenBank/DDBJ whole genome shotgun (WGS) entry which is preliminary data.</text>
</comment>